<comment type="caution">
    <text evidence="1">The sequence shown here is derived from an EMBL/GenBank/DDBJ whole genome shotgun (WGS) entry which is preliminary data.</text>
</comment>
<proteinExistence type="predicted"/>
<dbReference type="Proteomes" id="UP001194714">
    <property type="component" value="Unassembled WGS sequence"/>
</dbReference>
<evidence type="ECO:0000313" key="2">
    <source>
        <dbReference type="Proteomes" id="UP001194714"/>
    </source>
</evidence>
<dbReference type="EMBL" id="JAAEJV010000036">
    <property type="protein sequence ID" value="MBF5059705.1"/>
    <property type="molecule type" value="Genomic_DNA"/>
</dbReference>
<organism evidence="1 2">
    <name type="scientific">Candidatus Neptunichlamydia vexilliferae</name>
    <dbReference type="NCBI Taxonomy" id="1651774"/>
    <lineage>
        <taxon>Bacteria</taxon>
        <taxon>Pseudomonadati</taxon>
        <taxon>Chlamydiota</taxon>
        <taxon>Chlamydiia</taxon>
        <taxon>Parachlamydiales</taxon>
        <taxon>Simkaniaceae</taxon>
        <taxon>Candidatus Neptunichlamydia</taxon>
    </lineage>
</organism>
<evidence type="ECO:0000313" key="1">
    <source>
        <dbReference type="EMBL" id="MBF5059705.1"/>
    </source>
</evidence>
<protein>
    <submittedName>
        <fullName evidence="1">Uncharacterized protein</fullName>
    </submittedName>
</protein>
<sequence>MKREPSAIARSIRPTILKVIRKKLAFSPLGGNFQPEWLEHATYVETTLKVAKAFAIVASDGLTNPFCQKDGTIDAKRFQYAVLTGKALSKEEKIPKLAPLSLTH</sequence>
<keyword evidence="2" id="KW-1185">Reference proteome</keyword>
<name>A0ABS0B001_9BACT</name>
<reference evidence="1 2" key="1">
    <citation type="submission" date="2020-01" db="EMBL/GenBank/DDBJ databases">
        <title>Draft genome sequence of Cand. Neptunochlamydia vexilliferae K9.</title>
        <authorList>
            <person name="Schulz F."/>
            <person name="Koestlbacher S."/>
            <person name="Wascher F."/>
            <person name="Pizzetti I."/>
            <person name="Horn M."/>
        </authorList>
    </citation>
    <scope>NUCLEOTIDE SEQUENCE [LARGE SCALE GENOMIC DNA]</scope>
    <source>
        <strain evidence="1 2">K9</strain>
    </source>
</reference>
<accession>A0ABS0B001</accession>
<gene>
    <name evidence="1" type="ORF">NEPTK9_001221</name>
</gene>